<comment type="caution">
    <text evidence="1">The sequence shown here is derived from an EMBL/GenBank/DDBJ whole genome shotgun (WGS) entry which is preliminary data.</text>
</comment>
<evidence type="ECO:0000313" key="2">
    <source>
        <dbReference type="Proteomes" id="UP001055879"/>
    </source>
</evidence>
<dbReference type="EMBL" id="CM042061">
    <property type="protein sequence ID" value="KAI3672805.1"/>
    <property type="molecule type" value="Genomic_DNA"/>
</dbReference>
<reference evidence="1 2" key="2">
    <citation type="journal article" date="2022" name="Mol. Ecol. Resour.">
        <title>The genomes of chicory, endive, great burdock and yacon provide insights into Asteraceae paleo-polyploidization history and plant inulin production.</title>
        <authorList>
            <person name="Fan W."/>
            <person name="Wang S."/>
            <person name="Wang H."/>
            <person name="Wang A."/>
            <person name="Jiang F."/>
            <person name="Liu H."/>
            <person name="Zhao H."/>
            <person name="Xu D."/>
            <person name="Zhang Y."/>
        </authorList>
    </citation>
    <scope>NUCLEOTIDE SEQUENCE [LARGE SCALE GENOMIC DNA]</scope>
    <source>
        <strain evidence="2">cv. Niubang</strain>
    </source>
</reference>
<name>A0ACB8XQU0_ARCLA</name>
<keyword evidence="2" id="KW-1185">Reference proteome</keyword>
<dbReference type="Proteomes" id="UP001055879">
    <property type="component" value="Linkage Group LG15"/>
</dbReference>
<accession>A0ACB8XQU0</accession>
<reference evidence="2" key="1">
    <citation type="journal article" date="2022" name="Mol. Ecol. Resour.">
        <title>The genomes of chicory, endive, great burdock and yacon provide insights into Asteraceae palaeo-polyploidization history and plant inulin production.</title>
        <authorList>
            <person name="Fan W."/>
            <person name="Wang S."/>
            <person name="Wang H."/>
            <person name="Wang A."/>
            <person name="Jiang F."/>
            <person name="Liu H."/>
            <person name="Zhao H."/>
            <person name="Xu D."/>
            <person name="Zhang Y."/>
        </authorList>
    </citation>
    <scope>NUCLEOTIDE SEQUENCE [LARGE SCALE GENOMIC DNA]</scope>
    <source>
        <strain evidence="2">cv. Niubang</strain>
    </source>
</reference>
<evidence type="ECO:0000313" key="1">
    <source>
        <dbReference type="EMBL" id="KAI3672805.1"/>
    </source>
</evidence>
<gene>
    <name evidence="1" type="ORF">L6452_38905</name>
</gene>
<sequence length="342" mass="39092">MDPTQEDLKFIQSKGIISESFKTILKWYKIFTQITLTLILPFSIIFMAHMEISKRYFDKIERDPFQLLTGALEGYQPFFYDHATSLDWLYYLLFKTISITIIIVFCLLSTAAVSYTVASIYTGTDISYRKAMKVVPKVWKRLILTLLSMFLAVFAYNLIAAVFFFLWLVIFADTVASPFVLFAIFIPYFFGFLYLSIIWQIASVVSVLENFQGLKSMIKAMDLMKGKRRVALSISLLSYTFFIATVLMYMSLVLYDASDLGFLWKLVIGILCWILLLITFLLFPVTQAILYLVCKSHHREAIDTLSLSTYLGAYFGESQPVFKVGEDIQLGRPQSEAAAAGV</sequence>
<protein>
    <submittedName>
        <fullName evidence="1">Uncharacterized protein</fullName>
    </submittedName>
</protein>
<proteinExistence type="predicted"/>
<organism evidence="1 2">
    <name type="scientific">Arctium lappa</name>
    <name type="common">Greater burdock</name>
    <name type="synonym">Lappa major</name>
    <dbReference type="NCBI Taxonomy" id="4217"/>
    <lineage>
        <taxon>Eukaryota</taxon>
        <taxon>Viridiplantae</taxon>
        <taxon>Streptophyta</taxon>
        <taxon>Embryophyta</taxon>
        <taxon>Tracheophyta</taxon>
        <taxon>Spermatophyta</taxon>
        <taxon>Magnoliopsida</taxon>
        <taxon>eudicotyledons</taxon>
        <taxon>Gunneridae</taxon>
        <taxon>Pentapetalae</taxon>
        <taxon>asterids</taxon>
        <taxon>campanulids</taxon>
        <taxon>Asterales</taxon>
        <taxon>Asteraceae</taxon>
        <taxon>Carduoideae</taxon>
        <taxon>Cardueae</taxon>
        <taxon>Arctiinae</taxon>
        <taxon>Arctium</taxon>
    </lineage>
</organism>